<accession>A0ABQ3KPV9</accession>
<evidence type="ECO:0000313" key="3">
    <source>
        <dbReference type="EMBL" id="GHG32615.1"/>
    </source>
</evidence>
<protein>
    <submittedName>
        <fullName evidence="3">Uncharacterized protein</fullName>
    </submittedName>
</protein>
<dbReference type="EMBL" id="BNAW01000035">
    <property type="protein sequence ID" value="GHG32615.1"/>
    <property type="molecule type" value="Genomic_DNA"/>
</dbReference>
<sequence length="134" mass="12626">MPTSVPSDTSVTIRPGRQPFPDAESASPGLMLGWSSTSSPGFGPVVDVVGVPGVAGGVVAVVGGVLVVGAGVVVVGLAGVVVVPGRVGRVVTGGGGVVVTGGGGVVVGVPVTVNRLPALSGPPVRALVHVPVTG</sequence>
<feature type="compositionally biased region" description="Polar residues" evidence="1">
    <location>
        <begin position="1"/>
        <end position="12"/>
    </location>
</feature>
<evidence type="ECO:0000256" key="2">
    <source>
        <dbReference type="SAM" id="Phobius"/>
    </source>
</evidence>
<comment type="caution">
    <text evidence="3">The sequence shown here is derived from an EMBL/GenBank/DDBJ whole genome shotgun (WGS) entry which is preliminary data.</text>
</comment>
<reference evidence="4" key="1">
    <citation type="journal article" date="2019" name="Int. J. Syst. Evol. Microbiol.">
        <title>The Global Catalogue of Microorganisms (GCM) 10K type strain sequencing project: providing services to taxonomists for standard genome sequencing and annotation.</title>
        <authorList>
            <consortium name="The Broad Institute Genomics Platform"/>
            <consortium name="The Broad Institute Genome Sequencing Center for Infectious Disease"/>
            <person name="Wu L."/>
            <person name="Ma J."/>
        </authorList>
    </citation>
    <scope>NUCLEOTIDE SEQUENCE [LARGE SCALE GENOMIC DNA]</scope>
    <source>
        <strain evidence="4">CGMCC 4.7680</strain>
    </source>
</reference>
<feature type="transmembrane region" description="Helical" evidence="2">
    <location>
        <begin position="54"/>
        <end position="83"/>
    </location>
</feature>
<feature type="transmembrane region" description="Helical" evidence="2">
    <location>
        <begin position="90"/>
        <end position="113"/>
    </location>
</feature>
<name>A0ABQ3KPV9_9PSEU</name>
<gene>
    <name evidence="3" type="ORF">GCM10017567_60930</name>
</gene>
<keyword evidence="2" id="KW-1133">Transmembrane helix</keyword>
<proteinExistence type="predicted"/>
<keyword evidence="4" id="KW-1185">Reference proteome</keyword>
<evidence type="ECO:0000256" key="1">
    <source>
        <dbReference type="SAM" id="MobiDB-lite"/>
    </source>
</evidence>
<organism evidence="3 4">
    <name type="scientific">Amycolatopsis bullii</name>
    <dbReference type="NCBI Taxonomy" id="941987"/>
    <lineage>
        <taxon>Bacteria</taxon>
        <taxon>Bacillati</taxon>
        <taxon>Actinomycetota</taxon>
        <taxon>Actinomycetes</taxon>
        <taxon>Pseudonocardiales</taxon>
        <taxon>Pseudonocardiaceae</taxon>
        <taxon>Amycolatopsis</taxon>
    </lineage>
</organism>
<keyword evidence="2" id="KW-0472">Membrane</keyword>
<evidence type="ECO:0000313" key="4">
    <source>
        <dbReference type="Proteomes" id="UP000649955"/>
    </source>
</evidence>
<dbReference type="Proteomes" id="UP000649955">
    <property type="component" value="Unassembled WGS sequence"/>
</dbReference>
<feature type="region of interest" description="Disordered" evidence="1">
    <location>
        <begin position="1"/>
        <end position="29"/>
    </location>
</feature>
<keyword evidence="2" id="KW-0812">Transmembrane</keyword>